<accession>A0A6S6TMB5</accession>
<gene>
    <name evidence="1" type="ORF">HELGO_WM16793</name>
</gene>
<name>A0A6S6TMB5_9BACT</name>
<dbReference type="AlphaFoldDB" id="A0A6S6TMB5"/>
<evidence type="ECO:0000313" key="1">
    <source>
        <dbReference type="EMBL" id="CAA6816116.1"/>
    </source>
</evidence>
<sequence length="73" mass="8731">MQNETPLNQKEVLLLEIEALLSYKPEEKMTINPNYLQYLELEDLTSIKKGLMRKIGKLSKEDILWLEKFKKYD</sequence>
<proteinExistence type="predicted"/>
<reference evidence="1" key="1">
    <citation type="submission" date="2020-01" db="EMBL/GenBank/DDBJ databases">
        <authorList>
            <person name="Meier V. D."/>
            <person name="Meier V D."/>
        </authorList>
    </citation>
    <scope>NUCLEOTIDE SEQUENCE</scope>
    <source>
        <strain evidence="1">HLG_WM_MAG_05</strain>
    </source>
</reference>
<organism evidence="1">
    <name type="scientific">uncultured Sulfurovum sp</name>
    <dbReference type="NCBI Taxonomy" id="269237"/>
    <lineage>
        <taxon>Bacteria</taxon>
        <taxon>Pseudomonadati</taxon>
        <taxon>Campylobacterota</taxon>
        <taxon>Epsilonproteobacteria</taxon>
        <taxon>Campylobacterales</taxon>
        <taxon>Sulfurovaceae</taxon>
        <taxon>Sulfurovum</taxon>
        <taxon>environmental samples</taxon>
    </lineage>
</organism>
<protein>
    <submittedName>
        <fullName evidence="1">Uncharacterized protein</fullName>
    </submittedName>
</protein>
<dbReference type="EMBL" id="CACVAU010000049">
    <property type="protein sequence ID" value="CAA6816116.1"/>
    <property type="molecule type" value="Genomic_DNA"/>
</dbReference>